<keyword evidence="7" id="KW-0547">Nucleotide-binding</keyword>
<dbReference type="CDD" id="cd00560">
    <property type="entry name" value="PanC"/>
    <property type="match status" value="1"/>
</dbReference>
<evidence type="ECO:0000313" key="12">
    <source>
        <dbReference type="EMBL" id="EWC46400.1"/>
    </source>
</evidence>
<dbReference type="PANTHER" id="PTHR21299:SF1">
    <property type="entry name" value="PANTOATE--BETA-ALANINE LIGASE"/>
    <property type="match status" value="1"/>
</dbReference>
<dbReference type="NCBIfam" id="TIGR00018">
    <property type="entry name" value="panC"/>
    <property type="match status" value="1"/>
</dbReference>
<dbReference type="AlphaFoldDB" id="W7IBC3"/>
<comment type="catalytic activity">
    <reaction evidence="11">
        <text>(R)-pantoate + beta-alanine + ATP = (R)-pantothenate + AMP + diphosphate + H(+)</text>
        <dbReference type="Rhea" id="RHEA:10912"/>
        <dbReference type="ChEBI" id="CHEBI:15378"/>
        <dbReference type="ChEBI" id="CHEBI:15980"/>
        <dbReference type="ChEBI" id="CHEBI:29032"/>
        <dbReference type="ChEBI" id="CHEBI:30616"/>
        <dbReference type="ChEBI" id="CHEBI:33019"/>
        <dbReference type="ChEBI" id="CHEBI:57966"/>
        <dbReference type="ChEBI" id="CHEBI:456215"/>
        <dbReference type="EC" id="6.3.2.1"/>
    </reaction>
</comment>
<evidence type="ECO:0000256" key="4">
    <source>
        <dbReference type="ARBA" id="ARBA00015647"/>
    </source>
</evidence>
<evidence type="ECO:0000256" key="10">
    <source>
        <dbReference type="ARBA" id="ARBA00032806"/>
    </source>
</evidence>
<evidence type="ECO:0000256" key="1">
    <source>
        <dbReference type="ARBA" id="ARBA00004990"/>
    </source>
</evidence>
<dbReference type="HOGENOM" id="CLU_047148_1_2_1"/>
<comment type="pathway">
    <text evidence="1">Cofactor biosynthesis; (R)-pantothenate biosynthesis; (R)-pantothenate from (R)-pantoate and beta-alanine: step 1/1.</text>
</comment>
<dbReference type="EC" id="6.3.2.1" evidence="3"/>
<keyword evidence="8" id="KW-0067">ATP-binding</keyword>
<evidence type="ECO:0000256" key="7">
    <source>
        <dbReference type="ARBA" id="ARBA00022741"/>
    </source>
</evidence>
<comment type="similarity">
    <text evidence="2">Belongs to the pantothenate synthetase family.</text>
</comment>
<dbReference type="GO" id="GO:0004592">
    <property type="term" value="F:pantoate-beta-alanine ligase activity"/>
    <property type="evidence" value="ECO:0007669"/>
    <property type="project" value="UniProtKB-EC"/>
</dbReference>
<dbReference type="PANTHER" id="PTHR21299">
    <property type="entry name" value="CYTIDYLATE KINASE/PANTOATE-BETA-ALANINE LIGASE"/>
    <property type="match status" value="1"/>
</dbReference>
<evidence type="ECO:0000256" key="3">
    <source>
        <dbReference type="ARBA" id="ARBA00012219"/>
    </source>
</evidence>
<evidence type="ECO:0000256" key="2">
    <source>
        <dbReference type="ARBA" id="ARBA00009256"/>
    </source>
</evidence>
<dbReference type="SUPFAM" id="SSF52374">
    <property type="entry name" value="Nucleotidylyl transferase"/>
    <property type="match status" value="1"/>
</dbReference>
<organism evidence="12 13">
    <name type="scientific">Drechslerella stenobrocha 248</name>
    <dbReference type="NCBI Taxonomy" id="1043628"/>
    <lineage>
        <taxon>Eukaryota</taxon>
        <taxon>Fungi</taxon>
        <taxon>Dikarya</taxon>
        <taxon>Ascomycota</taxon>
        <taxon>Pezizomycotina</taxon>
        <taxon>Orbiliomycetes</taxon>
        <taxon>Orbiliales</taxon>
        <taxon>Orbiliaceae</taxon>
        <taxon>Drechslerella</taxon>
    </lineage>
</organism>
<evidence type="ECO:0000256" key="5">
    <source>
        <dbReference type="ARBA" id="ARBA00022598"/>
    </source>
</evidence>
<dbReference type="Proteomes" id="UP000024837">
    <property type="component" value="Unassembled WGS sequence"/>
</dbReference>
<dbReference type="EMBL" id="KI966418">
    <property type="protein sequence ID" value="EWC46400.1"/>
    <property type="molecule type" value="Genomic_DNA"/>
</dbReference>
<keyword evidence="6" id="KW-0566">Pantothenate biosynthesis</keyword>
<evidence type="ECO:0000256" key="11">
    <source>
        <dbReference type="ARBA" id="ARBA00048258"/>
    </source>
</evidence>
<dbReference type="UniPathway" id="UPA00028">
    <property type="reaction ID" value="UER00005"/>
</dbReference>
<dbReference type="HAMAP" id="MF_00158">
    <property type="entry name" value="PanC"/>
    <property type="match status" value="1"/>
</dbReference>
<reference evidence="12 13" key="1">
    <citation type="submission" date="2013-05" db="EMBL/GenBank/DDBJ databases">
        <title>Drechslerella stenobrocha genome reveals carnivorous origination and mechanical trapping mechanism of predatory fungi.</title>
        <authorList>
            <person name="Liu X."/>
            <person name="Zhang W."/>
            <person name="Liu K."/>
        </authorList>
    </citation>
    <scope>NUCLEOTIDE SEQUENCE [LARGE SCALE GENOMIC DNA]</scope>
    <source>
        <strain evidence="12 13">248</strain>
    </source>
</reference>
<evidence type="ECO:0000256" key="9">
    <source>
        <dbReference type="ARBA" id="ARBA00029902"/>
    </source>
</evidence>
<name>W7IBC3_9PEZI</name>
<evidence type="ECO:0000313" key="13">
    <source>
        <dbReference type="Proteomes" id="UP000024837"/>
    </source>
</evidence>
<dbReference type="InterPro" id="IPR003721">
    <property type="entry name" value="Pantoate_ligase"/>
</dbReference>
<evidence type="ECO:0000256" key="6">
    <source>
        <dbReference type="ARBA" id="ARBA00022655"/>
    </source>
</evidence>
<dbReference type="Pfam" id="PF02569">
    <property type="entry name" value="Pantoate_ligase"/>
    <property type="match status" value="1"/>
</dbReference>
<sequence length="308" mass="33308">MQVYNSVASYRAWRASLSADSTVGVVPTMGALHAGHLSLARAAATANTHVVVTIFLNPAQFAPTEDLASYPKTMDQDLAALEALNASLPPSASGQVTTVFAPTVAEMYPAGIPLVRNEQVGTFIEVVPLSAALEGGTRPHFFRGVATVCTKLFNITRPHNVYFGQKDVQQTVILKRLLRDLHFDITMTVVPTEREADGLAMSSRNVFLSGERRKAAPVLYKALRAAEDVYNGGEGRASVILEAARQVLEREGAGMMKLDYVSLNESELLREVDTVERGKGVILSAAMWVLPTVEGEGTVRLIDNLILE</sequence>
<accession>W7IBC3</accession>
<dbReference type="InterPro" id="IPR042176">
    <property type="entry name" value="Pantoate_ligase_C"/>
</dbReference>
<dbReference type="GO" id="GO:0005524">
    <property type="term" value="F:ATP binding"/>
    <property type="evidence" value="ECO:0007669"/>
    <property type="project" value="UniProtKB-KW"/>
</dbReference>
<evidence type="ECO:0000256" key="8">
    <source>
        <dbReference type="ARBA" id="ARBA00022840"/>
    </source>
</evidence>
<dbReference type="Gene3D" id="3.40.50.620">
    <property type="entry name" value="HUPs"/>
    <property type="match status" value="1"/>
</dbReference>
<keyword evidence="5" id="KW-0436">Ligase</keyword>
<keyword evidence="13" id="KW-1185">Reference proteome</keyword>
<proteinExistence type="inferred from homology"/>
<dbReference type="GO" id="GO:0015940">
    <property type="term" value="P:pantothenate biosynthetic process"/>
    <property type="evidence" value="ECO:0007669"/>
    <property type="project" value="UniProtKB-UniPathway"/>
</dbReference>
<gene>
    <name evidence="12" type="ORF">DRE_04343</name>
</gene>
<dbReference type="InterPro" id="IPR014729">
    <property type="entry name" value="Rossmann-like_a/b/a_fold"/>
</dbReference>
<protein>
    <recommendedName>
        <fullName evidence="4">Pantoate--beta-alanine ligase</fullName>
        <ecNumber evidence="3">6.3.2.1</ecNumber>
    </recommendedName>
    <alternativeName>
        <fullName evidence="10">Pantoate-activating enzyme</fullName>
    </alternativeName>
    <alternativeName>
        <fullName evidence="9">Pantothenate synthetase</fullName>
    </alternativeName>
</protein>
<dbReference type="Gene3D" id="3.30.1300.10">
    <property type="entry name" value="Pantoate-beta-alanine ligase, C-terminal domain"/>
    <property type="match status" value="1"/>
</dbReference>
<dbReference type="OrthoDB" id="2020436at2759"/>